<dbReference type="Proteomes" id="UP000198728">
    <property type="component" value="Unassembled WGS sequence"/>
</dbReference>
<dbReference type="CDD" id="cd00712">
    <property type="entry name" value="AsnB"/>
    <property type="match status" value="1"/>
</dbReference>
<dbReference type="Gene3D" id="3.40.50.620">
    <property type="entry name" value="HUPs"/>
    <property type="match status" value="2"/>
</dbReference>
<dbReference type="SUPFAM" id="SSF52402">
    <property type="entry name" value="Adenine nucleotide alpha hydrolases-like"/>
    <property type="match status" value="1"/>
</dbReference>
<protein>
    <recommendedName>
        <fullName evidence="3">asparagine synthase (glutamine-hydrolyzing)</fullName>
        <ecNumber evidence="3">6.3.5.4</ecNumber>
    </recommendedName>
</protein>
<evidence type="ECO:0000313" key="11">
    <source>
        <dbReference type="Proteomes" id="UP000198728"/>
    </source>
</evidence>
<dbReference type="OrthoDB" id="9763290at2"/>
<name>A0A1I1N452_9RHOB</name>
<evidence type="ECO:0000256" key="5">
    <source>
        <dbReference type="ARBA" id="ARBA00022840"/>
    </source>
</evidence>
<evidence type="ECO:0000259" key="9">
    <source>
        <dbReference type="PROSITE" id="PS51278"/>
    </source>
</evidence>
<dbReference type="GO" id="GO:0006529">
    <property type="term" value="P:asparagine biosynthetic process"/>
    <property type="evidence" value="ECO:0007669"/>
    <property type="project" value="InterPro"/>
</dbReference>
<comment type="catalytic activity">
    <reaction evidence="7">
        <text>L-aspartate + L-glutamine + ATP + H2O = L-asparagine + L-glutamate + AMP + diphosphate + H(+)</text>
        <dbReference type="Rhea" id="RHEA:12228"/>
        <dbReference type="ChEBI" id="CHEBI:15377"/>
        <dbReference type="ChEBI" id="CHEBI:15378"/>
        <dbReference type="ChEBI" id="CHEBI:29985"/>
        <dbReference type="ChEBI" id="CHEBI:29991"/>
        <dbReference type="ChEBI" id="CHEBI:30616"/>
        <dbReference type="ChEBI" id="CHEBI:33019"/>
        <dbReference type="ChEBI" id="CHEBI:58048"/>
        <dbReference type="ChEBI" id="CHEBI:58359"/>
        <dbReference type="ChEBI" id="CHEBI:456215"/>
        <dbReference type="EC" id="6.3.5.4"/>
    </reaction>
</comment>
<sequence>MGAIFGLLNRRGGVVSRESLVPMAKDLATRAPDGTRYFVDGAAALGNGHNLTTPDAVRDEQPLRHPPTGCTLTADIRLDNREELLTALDCRHPASDAELTLLAYLKWGRDCVDHLLGDFAFAIWDPRDQTLFAARDHMGMKPFAYFANDGWFVFGSTPMSVVAAPMVPRKLYEPRIADFLLDDQIPLEGIDHESTFWQDVYRLPPGHRMIVSSHTVDLSRYWQPTALSHSDKTSDGDYEAHFLEVFDEAVRCRLRMSKPGGIMLSGGLDSGSVAAAAVLSAGRPPLRTFSGVTDDPTFIETAMIRRNQETCGLQPVDVPLTDVSRHANQALADLLKTEEPFNFTATMPRQVYRTAADHGVSVMLDGVMGDVVTSTGSMILRLVRSGHVLTAYRDCIGEADFARQSSLSGALKFGRVVRRVLMPSAVRHLRSAHWNRHAPAEIIARSTIDPVFAKRVDAIGRIRAMRASLERRTPYDREAEAMATMVFPFISSAREGYDRIAAAWGIECRDPYTDRRLVEFCIGLPDDQKRRRGWPKHIVRRAMADRMPEDLRWRRGFQHVGRRFNNALEEAIPKDRVQAARLSVREYMKPPAGSSAENHTLMALTLEKFLERV</sequence>
<dbReference type="PIRSF" id="PIRSF001589">
    <property type="entry name" value="Asn_synthetase_glu-h"/>
    <property type="match status" value="1"/>
</dbReference>
<evidence type="ECO:0000256" key="4">
    <source>
        <dbReference type="ARBA" id="ARBA00022741"/>
    </source>
</evidence>
<dbReference type="InterPro" id="IPR014729">
    <property type="entry name" value="Rossmann-like_a/b/a_fold"/>
</dbReference>
<dbReference type="InterPro" id="IPR001962">
    <property type="entry name" value="Asn_synthase"/>
</dbReference>
<evidence type="ECO:0000313" key="10">
    <source>
        <dbReference type="EMBL" id="SFC92126.1"/>
    </source>
</evidence>
<evidence type="ECO:0000256" key="2">
    <source>
        <dbReference type="ARBA" id="ARBA00005752"/>
    </source>
</evidence>
<evidence type="ECO:0000256" key="3">
    <source>
        <dbReference type="ARBA" id="ARBA00012737"/>
    </source>
</evidence>
<dbReference type="InterPro" id="IPR029055">
    <property type="entry name" value="Ntn_hydrolases_N"/>
</dbReference>
<organism evidence="10 11">
    <name type="scientific">Tropicimonas isoalkanivorans</name>
    <dbReference type="NCBI Taxonomy" id="441112"/>
    <lineage>
        <taxon>Bacteria</taxon>
        <taxon>Pseudomonadati</taxon>
        <taxon>Pseudomonadota</taxon>
        <taxon>Alphaproteobacteria</taxon>
        <taxon>Rhodobacterales</taxon>
        <taxon>Roseobacteraceae</taxon>
        <taxon>Tropicimonas</taxon>
    </lineage>
</organism>
<reference evidence="10 11" key="1">
    <citation type="submission" date="2016-10" db="EMBL/GenBank/DDBJ databases">
        <authorList>
            <person name="de Groot N.N."/>
        </authorList>
    </citation>
    <scope>NUCLEOTIDE SEQUENCE [LARGE SCALE GENOMIC DNA]</scope>
    <source>
        <strain evidence="10 11">DSM 19548</strain>
    </source>
</reference>
<keyword evidence="4 8" id="KW-0547">Nucleotide-binding</keyword>
<gene>
    <name evidence="10" type="ORF">SAMN04488094_111109</name>
</gene>
<evidence type="ECO:0000256" key="7">
    <source>
        <dbReference type="ARBA" id="ARBA00048741"/>
    </source>
</evidence>
<dbReference type="PANTHER" id="PTHR43284">
    <property type="entry name" value="ASPARAGINE SYNTHETASE (GLUTAMINE-HYDROLYZING)"/>
    <property type="match status" value="1"/>
</dbReference>
<comment type="similarity">
    <text evidence="2">Belongs to the asparagine synthetase family.</text>
</comment>
<dbReference type="InterPro" id="IPR051786">
    <property type="entry name" value="ASN_synthetase/amidase"/>
</dbReference>
<dbReference type="PANTHER" id="PTHR43284:SF1">
    <property type="entry name" value="ASPARAGINE SYNTHETASE"/>
    <property type="match status" value="1"/>
</dbReference>
<dbReference type="GO" id="GO:0004066">
    <property type="term" value="F:asparagine synthase (glutamine-hydrolyzing) activity"/>
    <property type="evidence" value="ECO:0007669"/>
    <property type="project" value="UniProtKB-EC"/>
</dbReference>
<dbReference type="Gene3D" id="3.60.20.10">
    <property type="entry name" value="Glutamine Phosphoribosylpyrophosphate, subunit 1, domain 1"/>
    <property type="match status" value="1"/>
</dbReference>
<dbReference type="RefSeq" id="WP_093361846.1">
    <property type="nucleotide sequence ID" value="NZ_FOLG01000011.1"/>
</dbReference>
<feature type="domain" description="Glutamine amidotransferase type-2" evidence="9">
    <location>
        <begin position="2"/>
        <end position="214"/>
    </location>
</feature>
<feature type="binding site" evidence="8">
    <location>
        <position position="96"/>
    </location>
    <ligand>
        <name>L-glutamine</name>
        <dbReference type="ChEBI" id="CHEBI:58359"/>
    </ligand>
</feature>
<dbReference type="Pfam" id="PF13537">
    <property type="entry name" value="GATase_7"/>
    <property type="match status" value="1"/>
</dbReference>
<dbReference type="EMBL" id="FOLG01000011">
    <property type="protein sequence ID" value="SFC92126.1"/>
    <property type="molecule type" value="Genomic_DNA"/>
</dbReference>
<dbReference type="STRING" id="441112.SAMN04488094_111109"/>
<evidence type="ECO:0000256" key="8">
    <source>
        <dbReference type="PIRSR" id="PIRSR001589-2"/>
    </source>
</evidence>
<dbReference type="GO" id="GO:0005524">
    <property type="term" value="F:ATP binding"/>
    <property type="evidence" value="ECO:0007669"/>
    <property type="project" value="UniProtKB-KW"/>
</dbReference>
<keyword evidence="11" id="KW-1185">Reference proteome</keyword>
<evidence type="ECO:0000256" key="1">
    <source>
        <dbReference type="ARBA" id="ARBA00005187"/>
    </source>
</evidence>
<dbReference type="InterPro" id="IPR033738">
    <property type="entry name" value="AsnB_N"/>
</dbReference>
<keyword evidence="5 8" id="KW-0067">ATP-binding</keyword>
<proteinExistence type="inferred from homology"/>
<dbReference type="EC" id="6.3.5.4" evidence="3"/>
<dbReference type="Pfam" id="PF00733">
    <property type="entry name" value="Asn_synthase"/>
    <property type="match status" value="1"/>
</dbReference>
<keyword evidence="6" id="KW-0315">Glutamine amidotransferase</keyword>
<dbReference type="SUPFAM" id="SSF56235">
    <property type="entry name" value="N-terminal nucleophile aminohydrolases (Ntn hydrolases)"/>
    <property type="match status" value="1"/>
</dbReference>
<dbReference type="PROSITE" id="PS51278">
    <property type="entry name" value="GATASE_TYPE_2"/>
    <property type="match status" value="1"/>
</dbReference>
<dbReference type="InterPro" id="IPR006426">
    <property type="entry name" value="Asn_synth_AEB"/>
</dbReference>
<evidence type="ECO:0000256" key="6">
    <source>
        <dbReference type="ARBA" id="ARBA00022962"/>
    </source>
</evidence>
<accession>A0A1I1N452</accession>
<dbReference type="InterPro" id="IPR017932">
    <property type="entry name" value="GATase_2_dom"/>
</dbReference>
<comment type="pathway">
    <text evidence="1">Amino-acid biosynthesis; L-asparagine biosynthesis; L-asparagine from L-aspartate (L-Gln route): step 1/1.</text>
</comment>
<dbReference type="AlphaFoldDB" id="A0A1I1N452"/>